<dbReference type="EnsemblMetazoa" id="AALB000431-RA">
    <property type="protein sequence ID" value="AALB000431-PA"/>
    <property type="gene ID" value="AALB000431"/>
</dbReference>
<dbReference type="GO" id="GO:0004984">
    <property type="term" value="F:olfactory receptor activity"/>
    <property type="evidence" value="ECO:0007669"/>
    <property type="project" value="InterPro"/>
</dbReference>
<proteinExistence type="predicted"/>
<dbReference type="InterPro" id="IPR004117">
    <property type="entry name" value="7tm6_olfct_rcpt"/>
</dbReference>
<keyword evidence="5" id="KW-0552">Olfaction</keyword>
<dbReference type="GO" id="GO:0007165">
    <property type="term" value="P:signal transduction"/>
    <property type="evidence" value="ECO:0007669"/>
    <property type="project" value="UniProtKB-KW"/>
</dbReference>
<keyword evidence="7" id="KW-0472">Membrane</keyword>
<keyword evidence="4" id="KW-0812">Transmembrane</keyword>
<dbReference type="GO" id="GO:0005886">
    <property type="term" value="C:plasma membrane"/>
    <property type="evidence" value="ECO:0007669"/>
    <property type="project" value="UniProtKB-SubCell"/>
</dbReference>
<keyword evidence="9" id="KW-0807">Transducer</keyword>
<evidence type="ECO:0000256" key="3">
    <source>
        <dbReference type="ARBA" id="ARBA00022606"/>
    </source>
</evidence>
<evidence type="ECO:0000256" key="1">
    <source>
        <dbReference type="ARBA" id="ARBA00004651"/>
    </source>
</evidence>
<evidence type="ECO:0000256" key="7">
    <source>
        <dbReference type="ARBA" id="ARBA00023136"/>
    </source>
</evidence>
<evidence type="ECO:0000256" key="5">
    <source>
        <dbReference type="ARBA" id="ARBA00022725"/>
    </source>
</evidence>
<dbReference type="STRING" id="7167.A0A182F1V0"/>
<dbReference type="PANTHER" id="PTHR21137:SF35">
    <property type="entry name" value="ODORANT RECEPTOR 19A-RELATED"/>
    <property type="match status" value="1"/>
</dbReference>
<dbReference type="PANTHER" id="PTHR21137">
    <property type="entry name" value="ODORANT RECEPTOR"/>
    <property type="match status" value="1"/>
</dbReference>
<keyword evidence="8" id="KW-0675">Receptor</keyword>
<keyword evidence="6" id="KW-1133">Transmembrane helix</keyword>
<accession>A0A182F1V0</accession>
<evidence type="ECO:0000256" key="6">
    <source>
        <dbReference type="ARBA" id="ARBA00022989"/>
    </source>
</evidence>
<comment type="subcellular location">
    <subcellularLocation>
        <location evidence="1">Cell membrane</location>
        <topology evidence="1">Multi-pass membrane protein</topology>
    </subcellularLocation>
</comment>
<dbReference type="GO" id="GO:0005549">
    <property type="term" value="F:odorant binding"/>
    <property type="evidence" value="ECO:0007669"/>
    <property type="project" value="InterPro"/>
</dbReference>
<sequence>MMFLEIDDPCEVLPISCRLLQLFGLGRGGSFKWFFWIQCAFYVPFNIVTRFMADIDTTVALFRNGSEILFVALMFSQIIALYVRRTSIYETIDMLQSIAAKHYSDDVFAFFIRRNVAMNKFSVRYCKFFLVLGWIFVMLPPITTGAMYVLERFNQTTQPDGFIISSEMNFYNLDIRHNLVHYSIYNFVIGLLTFTSALSLCTKDVVDFGNIRTAALMFEILAMQIRELPRHISQQNLKTIIKSHQTVLQCFRKLQQSLSLALLIQLAFFSAVWCFILVYILLMGLSAEVLNLCIFLIIITIETYSYCSLCTELTTKGNEILLALQELPWYEQPVKIQKQILLMIRRSQVPTVLKAGKLVAVNIALFSSMIQKTYSLYLVMKDIF</sequence>
<evidence type="ECO:0000256" key="2">
    <source>
        <dbReference type="ARBA" id="ARBA00022475"/>
    </source>
</evidence>
<keyword evidence="2" id="KW-1003">Cell membrane</keyword>
<keyword evidence="3" id="KW-0716">Sensory transduction</keyword>
<evidence type="ECO:0000256" key="4">
    <source>
        <dbReference type="ARBA" id="ARBA00022692"/>
    </source>
</evidence>
<evidence type="ECO:0000313" key="10">
    <source>
        <dbReference type="EnsemblMetazoa" id="AALB000431-PA"/>
    </source>
</evidence>
<keyword evidence="11" id="KW-1185">Reference proteome</keyword>
<dbReference type="Pfam" id="PF02949">
    <property type="entry name" value="7tm_6"/>
    <property type="match status" value="1"/>
</dbReference>
<evidence type="ECO:0000256" key="8">
    <source>
        <dbReference type="ARBA" id="ARBA00023170"/>
    </source>
</evidence>
<reference evidence="10" key="2">
    <citation type="submission" date="2022-08" db="UniProtKB">
        <authorList>
            <consortium name="EnsemblMetazoa"/>
        </authorList>
    </citation>
    <scope>IDENTIFICATION</scope>
    <source>
        <strain evidence="10">STECLA/ALBI9_A</strain>
    </source>
</reference>
<reference evidence="10 11" key="1">
    <citation type="journal article" date="2017" name="G3 (Bethesda)">
        <title>The Physical Genome Mapping of Anopheles albimanus Corrected Scaffold Misassemblies and Identified Interarm Rearrangements in Genus Anopheles.</title>
        <authorList>
            <person name="Artemov G.N."/>
            <person name="Peery A.N."/>
            <person name="Jiang X."/>
            <person name="Tu Z."/>
            <person name="Stegniy V.N."/>
            <person name="Sharakhova M.V."/>
            <person name="Sharakhov I.V."/>
        </authorList>
    </citation>
    <scope>NUCLEOTIDE SEQUENCE [LARGE SCALE GENOMIC DNA]</scope>
    <source>
        <strain evidence="10 11">ALBI9_A</strain>
    </source>
</reference>
<dbReference type="AlphaFoldDB" id="A0A182F1V0"/>
<dbReference type="VEuPathDB" id="VectorBase:AALB000431"/>
<evidence type="ECO:0000256" key="9">
    <source>
        <dbReference type="ARBA" id="ARBA00023224"/>
    </source>
</evidence>
<dbReference type="Proteomes" id="UP000069272">
    <property type="component" value="Chromosome 2L"/>
</dbReference>
<dbReference type="VEuPathDB" id="VectorBase:AALB20_030058"/>
<evidence type="ECO:0000313" key="11">
    <source>
        <dbReference type="Proteomes" id="UP000069272"/>
    </source>
</evidence>
<protein>
    <submittedName>
        <fullName evidence="10">Uncharacterized protein</fullName>
    </submittedName>
</protein>
<organism evidence="10 11">
    <name type="scientific">Anopheles albimanus</name>
    <name type="common">New world malaria mosquito</name>
    <dbReference type="NCBI Taxonomy" id="7167"/>
    <lineage>
        <taxon>Eukaryota</taxon>
        <taxon>Metazoa</taxon>
        <taxon>Ecdysozoa</taxon>
        <taxon>Arthropoda</taxon>
        <taxon>Hexapoda</taxon>
        <taxon>Insecta</taxon>
        <taxon>Pterygota</taxon>
        <taxon>Neoptera</taxon>
        <taxon>Endopterygota</taxon>
        <taxon>Diptera</taxon>
        <taxon>Nematocera</taxon>
        <taxon>Culicoidea</taxon>
        <taxon>Culicidae</taxon>
        <taxon>Anophelinae</taxon>
        <taxon>Anopheles</taxon>
    </lineage>
</organism>
<name>A0A182F1V0_ANOAL</name>